<dbReference type="HOGENOM" id="CLU_072626_0_1_1"/>
<dbReference type="RefSeq" id="XP_009547251.1">
    <property type="nucleotide sequence ID" value="XM_009548956.1"/>
</dbReference>
<dbReference type="CDD" id="cd16841">
    <property type="entry name" value="RraA_family"/>
    <property type="match status" value="1"/>
</dbReference>
<dbReference type="PANTHER" id="PTHR33254">
    <property type="entry name" value="4-HYDROXY-4-METHYL-2-OXOGLUTARATE ALDOLASE 3-RELATED"/>
    <property type="match status" value="1"/>
</dbReference>
<name>W4K629_HETIT</name>
<sequence length="224" mass="23470">MASPLAEYSTCELSDALLKLGVAHGGHIPDIRMISPSPSSTNAENVRICGPAYTVHMVLSTNPTAPKLNGHFVDLAPEGSVILIDAPSEAQNAVWGGLMTAGALARRCLGTIVSGRIRDTSEHRATSYPLFARGTSTVGQSPFTRPSLVDISVTIHTGGNLQPVTVNPGDWLVADIDGVVCVPKELAKQVAELAAGGHDVDARCLEDIQKGLGVANSFNMHRGK</sequence>
<dbReference type="EMBL" id="KI925459">
    <property type="protein sequence ID" value="ETW80516.1"/>
    <property type="molecule type" value="Genomic_DNA"/>
</dbReference>
<dbReference type="GO" id="GO:0047443">
    <property type="term" value="F:4-hydroxy-4-methyl-2-oxoglutarate aldolase activity"/>
    <property type="evidence" value="ECO:0007669"/>
    <property type="project" value="TreeGrafter"/>
</dbReference>
<dbReference type="InParanoid" id="W4K629"/>
<keyword evidence="3" id="KW-1185">Reference proteome</keyword>
<evidence type="ECO:0008006" key="4">
    <source>
        <dbReference type="Google" id="ProtNLM"/>
    </source>
</evidence>
<feature type="binding site" evidence="1">
    <location>
        <begin position="96"/>
        <end position="99"/>
    </location>
    <ligand>
        <name>substrate</name>
    </ligand>
</feature>
<dbReference type="SUPFAM" id="SSF89562">
    <property type="entry name" value="RraA-like"/>
    <property type="match status" value="1"/>
</dbReference>
<dbReference type="KEGG" id="hir:HETIRDRAFT_320400"/>
<keyword evidence="1" id="KW-0479">Metal-binding</keyword>
<evidence type="ECO:0000256" key="1">
    <source>
        <dbReference type="PIRSR" id="PIRSR605493-1"/>
    </source>
</evidence>
<feature type="binding site" evidence="1">
    <location>
        <position position="119"/>
    </location>
    <ligand>
        <name>Mg(2+)</name>
        <dbReference type="ChEBI" id="CHEBI:18420"/>
    </ligand>
</feature>
<dbReference type="AlphaFoldDB" id="W4K629"/>
<dbReference type="Pfam" id="PF03737">
    <property type="entry name" value="RraA-like"/>
    <property type="match status" value="1"/>
</dbReference>
<accession>W4K629</accession>
<dbReference type="GeneID" id="20670661"/>
<evidence type="ECO:0000313" key="2">
    <source>
        <dbReference type="EMBL" id="ETW80516.1"/>
    </source>
</evidence>
<evidence type="ECO:0000313" key="3">
    <source>
        <dbReference type="Proteomes" id="UP000030671"/>
    </source>
</evidence>
<dbReference type="Proteomes" id="UP000030671">
    <property type="component" value="Unassembled WGS sequence"/>
</dbReference>
<dbReference type="eggNOG" id="ENOG502RZ5Y">
    <property type="taxonomic scope" value="Eukaryota"/>
</dbReference>
<gene>
    <name evidence="2" type="ORF">HETIRDRAFT_320400</name>
</gene>
<reference evidence="2 3" key="1">
    <citation type="journal article" date="2012" name="New Phytol.">
        <title>Insight into trade-off between wood decay and parasitism from the genome of a fungal forest pathogen.</title>
        <authorList>
            <person name="Olson A."/>
            <person name="Aerts A."/>
            <person name="Asiegbu F."/>
            <person name="Belbahri L."/>
            <person name="Bouzid O."/>
            <person name="Broberg A."/>
            <person name="Canback B."/>
            <person name="Coutinho P.M."/>
            <person name="Cullen D."/>
            <person name="Dalman K."/>
            <person name="Deflorio G."/>
            <person name="van Diepen L.T."/>
            <person name="Dunand C."/>
            <person name="Duplessis S."/>
            <person name="Durling M."/>
            <person name="Gonthier P."/>
            <person name="Grimwood J."/>
            <person name="Fossdal C.G."/>
            <person name="Hansson D."/>
            <person name="Henrissat B."/>
            <person name="Hietala A."/>
            <person name="Himmelstrand K."/>
            <person name="Hoffmeister D."/>
            <person name="Hogberg N."/>
            <person name="James T.Y."/>
            <person name="Karlsson M."/>
            <person name="Kohler A."/>
            <person name="Kues U."/>
            <person name="Lee Y.H."/>
            <person name="Lin Y.C."/>
            <person name="Lind M."/>
            <person name="Lindquist E."/>
            <person name="Lombard V."/>
            <person name="Lucas S."/>
            <person name="Lunden K."/>
            <person name="Morin E."/>
            <person name="Murat C."/>
            <person name="Park J."/>
            <person name="Raffaello T."/>
            <person name="Rouze P."/>
            <person name="Salamov A."/>
            <person name="Schmutz J."/>
            <person name="Solheim H."/>
            <person name="Stahlberg J."/>
            <person name="Velez H."/>
            <person name="de Vries R.P."/>
            <person name="Wiebenga A."/>
            <person name="Woodward S."/>
            <person name="Yakovlev I."/>
            <person name="Garbelotto M."/>
            <person name="Martin F."/>
            <person name="Grigoriev I.V."/>
            <person name="Stenlid J."/>
        </authorList>
    </citation>
    <scope>NUCLEOTIDE SEQUENCE [LARGE SCALE GENOMIC DNA]</scope>
    <source>
        <strain evidence="2 3">TC 32-1</strain>
    </source>
</reference>
<dbReference type="GO" id="GO:0046872">
    <property type="term" value="F:metal ion binding"/>
    <property type="evidence" value="ECO:0007669"/>
    <property type="project" value="UniProtKB-KW"/>
</dbReference>
<comment type="cofactor">
    <cofactor evidence="1">
        <name>Mg(2+)</name>
        <dbReference type="ChEBI" id="CHEBI:18420"/>
    </cofactor>
</comment>
<keyword evidence="1" id="KW-0460">Magnesium</keyword>
<dbReference type="InterPro" id="IPR036704">
    <property type="entry name" value="RraA/RraA-like_sf"/>
</dbReference>
<dbReference type="STRING" id="747525.W4K629"/>
<dbReference type="OrthoDB" id="1476984at2759"/>
<dbReference type="PANTHER" id="PTHR33254:SF4">
    <property type="entry name" value="4-HYDROXY-4-METHYL-2-OXOGLUTARATE ALDOLASE 3-RELATED"/>
    <property type="match status" value="1"/>
</dbReference>
<protein>
    <recommendedName>
        <fullName evidence="4">RraA-like protein</fullName>
    </recommendedName>
</protein>
<dbReference type="Gene3D" id="3.50.30.40">
    <property type="entry name" value="Ribonuclease E inhibitor RraA/RraA-like"/>
    <property type="match status" value="1"/>
</dbReference>
<organism evidence="2 3">
    <name type="scientific">Heterobasidion irregulare (strain TC 32-1)</name>
    <dbReference type="NCBI Taxonomy" id="747525"/>
    <lineage>
        <taxon>Eukaryota</taxon>
        <taxon>Fungi</taxon>
        <taxon>Dikarya</taxon>
        <taxon>Basidiomycota</taxon>
        <taxon>Agaricomycotina</taxon>
        <taxon>Agaricomycetes</taxon>
        <taxon>Russulales</taxon>
        <taxon>Bondarzewiaceae</taxon>
        <taxon>Heterobasidion</taxon>
        <taxon>Heterobasidion annosum species complex</taxon>
    </lineage>
</organism>
<feature type="binding site" evidence="1">
    <location>
        <position position="118"/>
    </location>
    <ligand>
        <name>substrate</name>
    </ligand>
</feature>
<dbReference type="InterPro" id="IPR005493">
    <property type="entry name" value="RraA/RraA-like"/>
</dbReference>
<proteinExistence type="predicted"/>
<dbReference type="GO" id="GO:0008948">
    <property type="term" value="F:oxaloacetate decarboxylase activity"/>
    <property type="evidence" value="ECO:0007669"/>
    <property type="project" value="TreeGrafter"/>
</dbReference>